<accession>A0A2G8JKU5</accession>
<dbReference type="InterPro" id="IPR036388">
    <property type="entry name" value="WH-like_DNA-bd_sf"/>
</dbReference>
<comment type="cofactor">
    <cofactor evidence="1">
        <name>Mn(2+)</name>
        <dbReference type="ChEBI" id="CHEBI:29035"/>
    </cofactor>
</comment>
<dbReference type="FunFam" id="3.40.50.300:FF:000752">
    <property type="entry name" value="ATP-dependent DNA helicase"/>
    <property type="match status" value="1"/>
</dbReference>
<feature type="domain" description="Helicase C-terminal" evidence="20">
    <location>
        <begin position="302"/>
        <end position="450"/>
    </location>
</feature>
<dbReference type="GO" id="GO:0016887">
    <property type="term" value="F:ATP hydrolysis activity"/>
    <property type="evidence" value="ECO:0007669"/>
    <property type="project" value="RHEA"/>
</dbReference>
<comment type="similarity">
    <text evidence="5 17">Belongs to the helicase family. RecQ subfamily.</text>
</comment>
<dbReference type="InterPro" id="IPR001650">
    <property type="entry name" value="Helicase_C-like"/>
</dbReference>
<dbReference type="InterPro" id="IPR014001">
    <property type="entry name" value="Helicase_ATP-bd"/>
</dbReference>
<keyword evidence="10" id="KW-0862">Zinc</keyword>
<evidence type="ECO:0000256" key="7">
    <source>
        <dbReference type="ARBA" id="ARBA00022741"/>
    </source>
</evidence>
<dbReference type="SUPFAM" id="SSF52540">
    <property type="entry name" value="P-loop containing nucleoside triphosphate hydrolases"/>
    <property type="match status" value="2"/>
</dbReference>
<dbReference type="GO" id="GO:0009378">
    <property type="term" value="F:four-way junction helicase activity"/>
    <property type="evidence" value="ECO:0007669"/>
    <property type="project" value="TreeGrafter"/>
</dbReference>
<dbReference type="PROSITE" id="PS00690">
    <property type="entry name" value="DEAH_ATP_HELICASE"/>
    <property type="match status" value="1"/>
</dbReference>
<sequence>MEGFSLSLPEKKRKIGELKKNISAINLDLAEIHSKLDYLNKRKLILQKEKKEMESEATLLERSCQLPDVDFKCSDFQWSQELHNLKTSMFGIESFRPYQEEVINATMSKHDVILIMPTGGGKSLCFQLPALLSEGITLVVSPLVSLMEDQAMTLQDLGIAATLLSASTSRDHLKVVLQDMVNPKAKLKLLYVTPEKIAKSKRFMAQLQKAYDKGMLSRIVIDEVHCCSQWGHDFRPDYKVLGILKRQFPDSPILGLTATASTSVVYDVKSMLNIAGCDVIRSTYNRANLFYEVRLKPPGNEFTSKLVELLKGEFANQSGIIYCFSRKDTENVAHELNSEGVRAAAYHAYIEPQARSMVHKDWRNGRIKVVVATTAFGMGIDKPDVRFVVHHSLSKSMENYYQESGRAGRDNKPASCILYFGFVDVFRQSTMVVMEQTGLAKLYEIVAYCSIRGRCRRASLAEHFDESCERGVECNNMCDACKTKSTAENVDLTDTVKTILRILNESDLKDQRLTGLKLLELAGKHKNQTGTRKLSKSTYQDIILHLLLEGYLKEDFHFTP</sequence>
<protein>
    <recommendedName>
        <fullName evidence="17">ATP-dependent DNA helicase</fullName>
        <ecNumber evidence="17">5.6.2.4</ecNumber>
    </recommendedName>
</protein>
<keyword evidence="6" id="KW-0479">Metal-binding</keyword>
<comment type="subcellular location">
    <subcellularLocation>
        <location evidence="4 17">Nucleus</location>
    </subcellularLocation>
</comment>
<keyword evidence="8 17" id="KW-0378">Hydrolase</keyword>
<name>A0A2G8JKU5_STIJA</name>
<evidence type="ECO:0000256" key="8">
    <source>
        <dbReference type="ARBA" id="ARBA00022801"/>
    </source>
</evidence>
<evidence type="ECO:0000256" key="12">
    <source>
        <dbReference type="ARBA" id="ARBA00023125"/>
    </source>
</evidence>
<evidence type="ECO:0000256" key="17">
    <source>
        <dbReference type="RuleBase" id="RU364117"/>
    </source>
</evidence>
<keyword evidence="13" id="KW-0413">Isomerase</keyword>
<dbReference type="Pfam" id="PF16124">
    <property type="entry name" value="RecQ_Zn_bind"/>
    <property type="match status" value="1"/>
</dbReference>
<keyword evidence="7 17" id="KW-0547">Nucleotide-binding</keyword>
<evidence type="ECO:0000313" key="21">
    <source>
        <dbReference type="EMBL" id="PIK36371.1"/>
    </source>
</evidence>
<organism evidence="21 22">
    <name type="scientific">Stichopus japonicus</name>
    <name type="common">Sea cucumber</name>
    <dbReference type="NCBI Taxonomy" id="307972"/>
    <lineage>
        <taxon>Eukaryota</taxon>
        <taxon>Metazoa</taxon>
        <taxon>Echinodermata</taxon>
        <taxon>Eleutherozoa</taxon>
        <taxon>Echinozoa</taxon>
        <taxon>Holothuroidea</taxon>
        <taxon>Aspidochirotacea</taxon>
        <taxon>Aspidochirotida</taxon>
        <taxon>Stichopodidae</taxon>
        <taxon>Apostichopus</taxon>
    </lineage>
</organism>
<evidence type="ECO:0000256" key="13">
    <source>
        <dbReference type="ARBA" id="ARBA00023235"/>
    </source>
</evidence>
<dbReference type="PANTHER" id="PTHR13710">
    <property type="entry name" value="DNA HELICASE RECQ FAMILY MEMBER"/>
    <property type="match status" value="1"/>
</dbReference>
<dbReference type="Pfam" id="PF00271">
    <property type="entry name" value="Helicase_C"/>
    <property type="match status" value="1"/>
</dbReference>
<keyword evidence="12" id="KW-0238">DNA-binding</keyword>
<dbReference type="PANTHER" id="PTHR13710:SF105">
    <property type="entry name" value="ATP-DEPENDENT DNA HELICASE Q1"/>
    <property type="match status" value="1"/>
</dbReference>
<evidence type="ECO:0000256" key="9">
    <source>
        <dbReference type="ARBA" id="ARBA00022806"/>
    </source>
</evidence>
<dbReference type="OrthoDB" id="10261556at2759"/>
<dbReference type="STRING" id="307972.A0A2G8JKU5"/>
<feature type="domain" description="Helicase ATP-binding" evidence="19">
    <location>
        <begin position="103"/>
        <end position="278"/>
    </location>
</feature>
<evidence type="ECO:0000256" key="3">
    <source>
        <dbReference type="ARBA" id="ARBA00001947"/>
    </source>
</evidence>
<comment type="caution">
    <text evidence="21">The sequence shown here is derived from an EMBL/GenBank/DDBJ whole genome shotgun (WGS) entry which is preliminary data.</text>
</comment>
<dbReference type="GO" id="GO:0043138">
    <property type="term" value="F:3'-5' DNA helicase activity"/>
    <property type="evidence" value="ECO:0007669"/>
    <property type="project" value="UniProtKB-EC"/>
</dbReference>
<dbReference type="EMBL" id="MRZV01001687">
    <property type="protein sequence ID" value="PIK36371.1"/>
    <property type="molecule type" value="Genomic_DNA"/>
</dbReference>
<feature type="coiled-coil region" evidence="18">
    <location>
        <begin position="36"/>
        <end position="63"/>
    </location>
</feature>
<dbReference type="InterPro" id="IPR011545">
    <property type="entry name" value="DEAD/DEAH_box_helicase_dom"/>
</dbReference>
<dbReference type="GO" id="GO:0046872">
    <property type="term" value="F:metal ion binding"/>
    <property type="evidence" value="ECO:0007669"/>
    <property type="project" value="UniProtKB-KW"/>
</dbReference>
<dbReference type="CDD" id="cd18794">
    <property type="entry name" value="SF2_C_RecQ"/>
    <property type="match status" value="1"/>
</dbReference>
<comment type="catalytic activity">
    <reaction evidence="16">
        <text>ATP + H2O = ADP + phosphate + H(+)</text>
        <dbReference type="Rhea" id="RHEA:13065"/>
        <dbReference type="ChEBI" id="CHEBI:15377"/>
        <dbReference type="ChEBI" id="CHEBI:15378"/>
        <dbReference type="ChEBI" id="CHEBI:30616"/>
        <dbReference type="ChEBI" id="CHEBI:43474"/>
        <dbReference type="ChEBI" id="CHEBI:456216"/>
    </reaction>
    <physiologicalReaction direction="left-to-right" evidence="16">
        <dbReference type="Rhea" id="RHEA:13066"/>
    </physiologicalReaction>
</comment>
<feature type="non-terminal residue" evidence="21">
    <location>
        <position position="560"/>
    </location>
</feature>
<evidence type="ECO:0000256" key="16">
    <source>
        <dbReference type="ARBA" id="ARBA00048778"/>
    </source>
</evidence>
<dbReference type="SMART" id="SM00487">
    <property type="entry name" value="DEXDc"/>
    <property type="match status" value="1"/>
</dbReference>
<dbReference type="EC" id="5.6.2.4" evidence="17"/>
<dbReference type="GO" id="GO:0000724">
    <property type="term" value="P:double-strand break repair via homologous recombination"/>
    <property type="evidence" value="ECO:0007669"/>
    <property type="project" value="TreeGrafter"/>
</dbReference>
<comment type="cofactor">
    <cofactor evidence="2">
        <name>Mg(2+)</name>
        <dbReference type="ChEBI" id="CHEBI:18420"/>
    </cofactor>
</comment>
<keyword evidence="9 17" id="KW-0347">Helicase</keyword>
<evidence type="ECO:0000256" key="15">
    <source>
        <dbReference type="ARBA" id="ARBA00034617"/>
    </source>
</evidence>
<reference evidence="21 22" key="1">
    <citation type="journal article" date="2017" name="PLoS Biol.">
        <title>The sea cucumber genome provides insights into morphological evolution and visceral regeneration.</title>
        <authorList>
            <person name="Zhang X."/>
            <person name="Sun L."/>
            <person name="Yuan J."/>
            <person name="Sun Y."/>
            <person name="Gao Y."/>
            <person name="Zhang L."/>
            <person name="Li S."/>
            <person name="Dai H."/>
            <person name="Hamel J.F."/>
            <person name="Liu C."/>
            <person name="Yu Y."/>
            <person name="Liu S."/>
            <person name="Lin W."/>
            <person name="Guo K."/>
            <person name="Jin S."/>
            <person name="Xu P."/>
            <person name="Storey K.B."/>
            <person name="Huan P."/>
            <person name="Zhang T."/>
            <person name="Zhou Y."/>
            <person name="Zhang J."/>
            <person name="Lin C."/>
            <person name="Li X."/>
            <person name="Xing L."/>
            <person name="Huo D."/>
            <person name="Sun M."/>
            <person name="Wang L."/>
            <person name="Mercier A."/>
            <person name="Li F."/>
            <person name="Yang H."/>
            <person name="Xiang J."/>
        </authorList>
    </citation>
    <scope>NUCLEOTIDE SEQUENCE [LARGE SCALE GENOMIC DNA]</scope>
    <source>
        <strain evidence="21">Shaxun</strain>
        <tissue evidence="21">Muscle</tissue>
    </source>
</reference>
<gene>
    <name evidence="21" type="ORF">BSL78_26797</name>
</gene>
<dbReference type="Gene3D" id="3.40.50.300">
    <property type="entry name" value="P-loop containing nucleotide triphosphate hydrolases"/>
    <property type="match status" value="2"/>
</dbReference>
<evidence type="ECO:0000256" key="5">
    <source>
        <dbReference type="ARBA" id="ARBA00005446"/>
    </source>
</evidence>
<dbReference type="InterPro" id="IPR004589">
    <property type="entry name" value="DNA_helicase_ATP-dep_RecQ"/>
</dbReference>
<dbReference type="InterPro" id="IPR032284">
    <property type="entry name" value="RecQ_Zn-bd"/>
</dbReference>
<dbReference type="GO" id="GO:0005524">
    <property type="term" value="F:ATP binding"/>
    <property type="evidence" value="ECO:0007669"/>
    <property type="project" value="UniProtKB-KW"/>
</dbReference>
<dbReference type="AlphaFoldDB" id="A0A2G8JKU5"/>
<evidence type="ECO:0000256" key="10">
    <source>
        <dbReference type="ARBA" id="ARBA00022833"/>
    </source>
</evidence>
<keyword evidence="11 17" id="KW-0067">ATP-binding</keyword>
<dbReference type="GO" id="GO:0005737">
    <property type="term" value="C:cytoplasm"/>
    <property type="evidence" value="ECO:0007669"/>
    <property type="project" value="TreeGrafter"/>
</dbReference>
<dbReference type="GO" id="GO:0005634">
    <property type="term" value="C:nucleus"/>
    <property type="evidence" value="ECO:0007669"/>
    <property type="project" value="UniProtKB-SubCell"/>
</dbReference>
<dbReference type="FunFam" id="3.40.50.300:FF:000596">
    <property type="entry name" value="ATP-dependent DNA helicase"/>
    <property type="match status" value="1"/>
</dbReference>
<keyword evidence="14 17" id="KW-0539">Nucleus</keyword>
<dbReference type="PROSITE" id="PS51194">
    <property type="entry name" value="HELICASE_CTER"/>
    <property type="match status" value="1"/>
</dbReference>
<evidence type="ECO:0000259" key="19">
    <source>
        <dbReference type="PROSITE" id="PS51192"/>
    </source>
</evidence>
<evidence type="ECO:0000256" key="18">
    <source>
        <dbReference type="SAM" id="Coils"/>
    </source>
</evidence>
<evidence type="ECO:0000313" key="22">
    <source>
        <dbReference type="Proteomes" id="UP000230750"/>
    </source>
</evidence>
<proteinExistence type="inferred from homology"/>
<evidence type="ECO:0000256" key="4">
    <source>
        <dbReference type="ARBA" id="ARBA00004123"/>
    </source>
</evidence>
<dbReference type="GO" id="GO:0003677">
    <property type="term" value="F:DNA binding"/>
    <property type="evidence" value="ECO:0007669"/>
    <property type="project" value="UniProtKB-KW"/>
</dbReference>
<dbReference type="SMART" id="SM00490">
    <property type="entry name" value="HELICc"/>
    <property type="match status" value="1"/>
</dbReference>
<dbReference type="PROSITE" id="PS51192">
    <property type="entry name" value="HELICASE_ATP_BIND_1"/>
    <property type="match status" value="1"/>
</dbReference>
<dbReference type="InterPro" id="IPR002464">
    <property type="entry name" value="DNA/RNA_helicase_DEAH_CS"/>
</dbReference>
<dbReference type="NCBIfam" id="TIGR00614">
    <property type="entry name" value="recQ_fam"/>
    <property type="match status" value="1"/>
</dbReference>
<dbReference type="Pfam" id="PF00270">
    <property type="entry name" value="DEAD"/>
    <property type="match status" value="1"/>
</dbReference>
<evidence type="ECO:0000256" key="14">
    <source>
        <dbReference type="ARBA" id="ARBA00023242"/>
    </source>
</evidence>
<dbReference type="Proteomes" id="UP000230750">
    <property type="component" value="Unassembled WGS sequence"/>
</dbReference>
<evidence type="ECO:0000256" key="6">
    <source>
        <dbReference type="ARBA" id="ARBA00022723"/>
    </source>
</evidence>
<evidence type="ECO:0000256" key="2">
    <source>
        <dbReference type="ARBA" id="ARBA00001946"/>
    </source>
</evidence>
<evidence type="ECO:0000256" key="11">
    <source>
        <dbReference type="ARBA" id="ARBA00022840"/>
    </source>
</evidence>
<dbReference type="InterPro" id="IPR027417">
    <property type="entry name" value="P-loop_NTPase"/>
</dbReference>
<evidence type="ECO:0000259" key="20">
    <source>
        <dbReference type="PROSITE" id="PS51194"/>
    </source>
</evidence>
<dbReference type="GO" id="GO:0005694">
    <property type="term" value="C:chromosome"/>
    <property type="evidence" value="ECO:0007669"/>
    <property type="project" value="TreeGrafter"/>
</dbReference>
<dbReference type="CDD" id="cd18015">
    <property type="entry name" value="DEXHc_RecQ1"/>
    <property type="match status" value="1"/>
</dbReference>
<dbReference type="Gene3D" id="1.10.10.10">
    <property type="entry name" value="Winged helix-like DNA-binding domain superfamily/Winged helix DNA-binding domain"/>
    <property type="match status" value="1"/>
</dbReference>
<comment type="cofactor">
    <cofactor evidence="3">
        <name>Zn(2+)</name>
        <dbReference type="ChEBI" id="CHEBI:29105"/>
    </cofactor>
</comment>
<keyword evidence="18" id="KW-0175">Coiled coil</keyword>
<comment type="catalytic activity">
    <reaction evidence="15 17">
        <text>Couples ATP hydrolysis with the unwinding of duplex DNA by translocating in the 3'-5' direction.</text>
        <dbReference type="EC" id="5.6.2.4"/>
    </reaction>
</comment>
<keyword evidence="22" id="KW-1185">Reference proteome</keyword>
<evidence type="ECO:0000256" key="1">
    <source>
        <dbReference type="ARBA" id="ARBA00001936"/>
    </source>
</evidence>